<protein>
    <submittedName>
        <fullName evidence="2">Uncharacterized protein</fullName>
    </submittedName>
</protein>
<evidence type="ECO:0000313" key="3">
    <source>
        <dbReference type="Proteomes" id="UP000037660"/>
    </source>
</evidence>
<feature type="compositionally biased region" description="Basic and acidic residues" evidence="1">
    <location>
        <begin position="9"/>
        <end position="18"/>
    </location>
</feature>
<evidence type="ECO:0000313" key="2">
    <source>
        <dbReference type="EMBL" id="GAP34994.1"/>
    </source>
</evidence>
<name>A0A0K8NXG9_PISS1</name>
<accession>A0A0K8NXG9</accession>
<keyword evidence="3" id="KW-1185">Reference proteome</keyword>
<evidence type="ECO:0000256" key="1">
    <source>
        <dbReference type="SAM" id="MobiDB-lite"/>
    </source>
</evidence>
<reference evidence="3" key="1">
    <citation type="submission" date="2015-07" db="EMBL/GenBank/DDBJ databases">
        <title>Discovery of a poly(ethylene terephthalate assimilation.</title>
        <authorList>
            <person name="Yoshida S."/>
            <person name="Hiraga K."/>
            <person name="Takehana T."/>
            <person name="Taniguchi I."/>
            <person name="Yamaji H."/>
            <person name="Maeda Y."/>
            <person name="Toyohara K."/>
            <person name="Miyamoto K."/>
            <person name="Kimura Y."/>
            <person name="Oda K."/>
        </authorList>
    </citation>
    <scope>NUCLEOTIDE SEQUENCE [LARGE SCALE GENOMIC DNA]</scope>
    <source>
        <strain evidence="3">NBRC 110686 / TISTR 2288 / 201-F6</strain>
    </source>
</reference>
<feature type="compositionally biased region" description="Low complexity" evidence="1">
    <location>
        <begin position="39"/>
        <end position="53"/>
    </location>
</feature>
<organism evidence="2 3">
    <name type="scientific">Piscinibacter sakaiensis</name>
    <name type="common">Ideonella sakaiensis</name>
    <dbReference type="NCBI Taxonomy" id="1547922"/>
    <lineage>
        <taxon>Bacteria</taxon>
        <taxon>Pseudomonadati</taxon>
        <taxon>Pseudomonadota</taxon>
        <taxon>Betaproteobacteria</taxon>
        <taxon>Burkholderiales</taxon>
        <taxon>Sphaerotilaceae</taxon>
        <taxon>Piscinibacter</taxon>
    </lineage>
</organism>
<feature type="region of interest" description="Disordered" evidence="1">
    <location>
        <begin position="1"/>
        <end position="64"/>
    </location>
</feature>
<gene>
    <name evidence="2" type="ORF">ISF6_0544</name>
</gene>
<dbReference type="EMBL" id="BBYR01000012">
    <property type="protein sequence ID" value="GAP34994.1"/>
    <property type="molecule type" value="Genomic_DNA"/>
</dbReference>
<sequence>MSPCGARPVDGRTPRREGAPAPSRGHQPARPRGRPAPPTGAACAPAGFAHGGPILASDPGSPLP</sequence>
<comment type="caution">
    <text evidence="2">The sequence shown here is derived from an EMBL/GenBank/DDBJ whole genome shotgun (WGS) entry which is preliminary data.</text>
</comment>
<dbReference type="AlphaFoldDB" id="A0A0K8NXG9"/>
<dbReference type="STRING" id="1547922.ISF6_0544"/>
<proteinExistence type="predicted"/>
<dbReference type="Proteomes" id="UP000037660">
    <property type="component" value="Unassembled WGS sequence"/>
</dbReference>
<reference evidence="2 3" key="2">
    <citation type="journal article" date="2016" name="Science">
        <title>A bacterium that degrades and assimilates poly(ethylene terephthalate).</title>
        <authorList>
            <person name="Yoshida S."/>
            <person name="Hiraga K."/>
            <person name="Takehana T."/>
            <person name="Taniguchi I."/>
            <person name="Yamaji H."/>
            <person name="Maeda Y."/>
            <person name="Toyohara K."/>
            <person name="Miyamoto K."/>
            <person name="Kimura Y."/>
            <person name="Oda K."/>
        </authorList>
    </citation>
    <scope>NUCLEOTIDE SEQUENCE [LARGE SCALE GENOMIC DNA]</scope>
    <source>
        <strain evidence="3">NBRC 110686 / TISTR 2288 / 201-F6</strain>
    </source>
</reference>